<dbReference type="EC" id="3.4.19.13" evidence="11"/>
<comment type="pathway">
    <text evidence="11">Sulfur metabolism; glutathione metabolism.</text>
</comment>
<dbReference type="InterPro" id="IPR043138">
    <property type="entry name" value="GGT_lsub"/>
</dbReference>
<gene>
    <name evidence="13" type="primary">ggt</name>
    <name evidence="13" type="ORF">ICJ84_11460</name>
</gene>
<accession>A0A8J6QG34</accession>
<dbReference type="GO" id="GO:0036374">
    <property type="term" value="F:glutathione hydrolase activity"/>
    <property type="evidence" value="ECO:0007669"/>
    <property type="project" value="UniProtKB-UniRule"/>
</dbReference>
<feature type="binding site" evidence="10">
    <location>
        <begin position="450"/>
        <end position="451"/>
    </location>
    <ligand>
        <name>L-glutamate</name>
        <dbReference type="ChEBI" id="CHEBI:29985"/>
    </ligand>
</feature>
<feature type="binding site" evidence="10">
    <location>
        <position position="95"/>
    </location>
    <ligand>
        <name>L-glutamate</name>
        <dbReference type="ChEBI" id="CHEBI:29985"/>
    </ligand>
</feature>
<keyword evidence="12" id="KW-0732">Signal</keyword>
<evidence type="ECO:0000256" key="10">
    <source>
        <dbReference type="PIRSR" id="PIRSR600101-2"/>
    </source>
</evidence>
<comment type="PTM">
    <text evidence="11">Cleaved by autocatalysis into a large and a small subunit.</text>
</comment>
<evidence type="ECO:0000256" key="12">
    <source>
        <dbReference type="SAM" id="SignalP"/>
    </source>
</evidence>
<evidence type="ECO:0000256" key="7">
    <source>
        <dbReference type="ARBA" id="ARBA00023315"/>
    </source>
</evidence>
<organism evidence="13 14">
    <name type="scientific">Aestuariibaculum suncheonense</name>
    <dbReference type="NCBI Taxonomy" id="1028745"/>
    <lineage>
        <taxon>Bacteria</taxon>
        <taxon>Pseudomonadati</taxon>
        <taxon>Bacteroidota</taxon>
        <taxon>Flavobacteriia</taxon>
        <taxon>Flavobacteriales</taxon>
        <taxon>Flavobacteriaceae</taxon>
    </lineage>
</organism>
<dbReference type="InterPro" id="IPR043137">
    <property type="entry name" value="GGT_ssub_C"/>
</dbReference>
<name>A0A8J6QG34_9FLAO</name>
<dbReference type="Gene3D" id="3.60.20.40">
    <property type="match status" value="1"/>
</dbReference>
<reference evidence="13" key="1">
    <citation type="journal article" date="2013" name="Int. J. Syst. Evol. Microbiol.">
        <title>Aestuariibaculum suncheonense gen. nov., sp. nov., a marine bacterium of the family Flavobacteriaceae isolated from a tidal flat and emended descriptions of the genera Gaetbulibacter and Tamlana.</title>
        <authorList>
            <person name="Jeong S.H."/>
            <person name="Park M.S."/>
            <person name="Jin H.M."/>
            <person name="Lee K."/>
            <person name="Park W."/>
            <person name="Jeon C.O."/>
        </authorList>
    </citation>
    <scope>NUCLEOTIDE SEQUENCE</scope>
    <source>
        <strain evidence="13">SC17</strain>
    </source>
</reference>
<dbReference type="GO" id="GO:0103068">
    <property type="term" value="F:leukotriene C4 gamma-glutamyl transferase activity"/>
    <property type="evidence" value="ECO:0007669"/>
    <property type="project" value="UniProtKB-EC"/>
</dbReference>
<dbReference type="AlphaFoldDB" id="A0A8J6QG34"/>
<evidence type="ECO:0000256" key="1">
    <source>
        <dbReference type="ARBA" id="ARBA00001049"/>
    </source>
</evidence>
<feature type="active site" description="Nucleophile" evidence="9">
    <location>
        <position position="379"/>
    </location>
</feature>
<dbReference type="NCBIfam" id="TIGR00066">
    <property type="entry name" value="g_glut_trans"/>
    <property type="match status" value="1"/>
</dbReference>
<comment type="similarity">
    <text evidence="3 11">Belongs to the gamma-glutamyltransferase family.</text>
</comment>
<dbReference type="EMBL" id="JACVXC010000004">
    <property type="protein sequence ID" value="MBD0836058.1"/>
    <property type="molecule type" value="Genomic_DNA"/>
</dbReference>
<dbReference type="PANTHER" id="PTHR43199:SF1">
    <property type="entry name" value="GLUTATHIONE HYDROLASE PROENZYME"/>
    <property type="match status" value="1"/>
</dbReference>
<feature type="signal peptide" evidence="12">
    <location>
        <begin position="1"/>
        <end position="23"/>
    </location>
</feature>
<feature type="binding site" evidence="10">
    <location>
        <position position="472"/>
    </location>
    <ligand>
        <name>L-glutamate</name>
        <dbReference type="ChEBI" id="CHEBI:29985"/>
    </ligand>
</feature>
<dbReference type="SUPFAM" id="SSF56235">
    <property type="entry name" value="N-terminal nucleophile aminohydrolases (Ntn hydrolases)"/>
    <property type="match status" value="1"/>
</dbReference>
<evidence type="ECO:0000256" key="6">
    <source>
        <dbReference type="ARBA" id="ARBA00023145"/>
    </source>
</evidence>
<evidence type="ECO:0000256" key="3">
    <source>
        <dbReference type="ARBA" id="ARBA00009381"/>
    </source>
</evidence>
<evidence type="ECO:0000256" key="9">
    <source>
        <dbReference type="PIRSR" id="PIRSR600101-1"/>
    </source>
</evidence>
<dbReference type="InterPro" id="IPR051792">
    <property type="entry name" value="GGT_bact"/>
</dbReference>
<evidence type="ECO:0000256" key="8">
    <source>
        <dbReference type="ARBA" id="ARBA00047417"/>
    </source>
</evidence>
<dbReference type="EC" id="2.3.2.2" evidence="11"/>
<keyword evidence="11" id="KW-0317">Glutathione biosynthesis</keyword>
<keyword evidence="6 11" id="KW-0865">Zymogen</keyword>
<dbReference type="InterPro" id="IPR055262">
    <property type="entry name" value="GGT_CS"/>
</dbReference>
<dbReference type="Gene3D" id="1.10.246.130">
    <property type="match status" value="1"/>
</dbReference>
<dbReference type="PANTHER" id="PTHR43199">
    <property type="entry name" value="GLUTATHIONE HYDROLASE"/>
    <property type="match status" value="1"/>
</dbReference>
<dbReference type="InterPro" id="IPR000101">
    <property type="entry name" value="GGT_peptidase"/>
</dbReference>
<evidence type="ECO:0000256" key="4">
    <source>
        <dbReference type="ARBA" id="ARBA00022679"/>
    </source>
</evidence>
<dbReference type="InterPro" id="IPR029055">
    <property type="entry name" value="Ntn_hydrolases_N"/>
</dbReference>
<keyword evidence="14" id="KW-1185">Reference proteome</keyword>
<evidence type="ECO:0000256" key="11">
    <source>
        <dbReference type="RuleBase" id="RU368036"/>
    </source>
</evidence>
<evidence type="ECO:0000313" key="14">
    <source>
        <dbReference type="Proteomes" id="UP000602057"/>
    </source>
</evidence>
<comment type="catalytic activity">
    <reaction evidence="2 11">
        <text>glutathione + H2O = L-cysteinylglycine + L-glutamate</text>
        <dbReference type="Rhea" id="RHEA:28807"/>
        <dbReference type="ChEBI" id="CHEBI:15377"/>
        <dbReference type="ChEBI" id="CHEBI:29985"/>
        <dbReference type="ChEBI" id="CHEBI:57925"/>
        <dbReference type="ChEBI" id="CHEBI:61694"/>
        <dbReference type="EC" id="3.4.19.13"/>
    </reaction>
</comment>
<comment type="subunit">
    <text evidence="11">This enzyme consists of two polypeptide chains, which are synthesized in precursor form from a single polypeptide.</text>
</comment>
<comment type="catalytic activity">
    <reaction evidence="8 11">
        <text>an N-terminal (5-L-glutamyl)-[peptide] + an alpha-amino acid = 5-L-glutamyl amino acid + an N-terminal L-alpha-aminoacyl-[peptide]</text>
        <dbReference type="Rhea" id="RHEA:23904"/>
        <dbReference type="Rhea" id="RHEA-COMP:9780"/>
        <dbReference type="Rhea" id="RHEA-COMP:9795"/>
        <dbReference type="ChEBI" id="CHEBI:77644"/>
        <dbReference type="ChEBI" id="CHEBI:78597"/>
        <dbReference type="ChEBI" id="CHEBI:78599"/>
        <dbReference type="ChEBI" id="CHEBI:78608"/>
        <dbReference type="EC" id="2.3.2.2"/>
    </reaction>
</comment>
<dbReference type="RefSeq" id="WP_188216552.1">
    <property type="nucleotide sequence ID" value="NZ_BAABGH010000007.1"/>
</dbReference>
<dbReference type="GO" id="GO:0006751">
    <property type="term" value="P:glutathione catabolic process"/>
    <property type="evidence" value="ECO:0007669"/>
    <property type="project" value="UniProtKB-UniRule"/>
</dbReference>
<reference evidence="13" key="2">
    <citation type="submission" date="2020-09" db="EMBL/GenBank/DDBJ databases">
        <authorList>
            <person name="Wu Z."/>
        </authorList>
    </citation>
    <scope>NUCLEOTIDE SEQUENCE</scope>
    <source>
        <strain evidence="13">SC17</strain>
    </source>
</reference>
<dbReference type="GO" id="GO:0006750">
    <property type="term" value="P:glutathione biosynthetic process"/>
    <property type="evidence" value="ECO:0007669"/>
    <property type="project" value="UniProtKB-KW"/>
</dbReference>
<keyword evidence="4 11" id="KW-0808">Transferase</keyword>
<dbReference type="UniPathway" id="UPA00204"/>
<comment type="catalytic activity">
    <reaction evidence="1 11">
        <text>an S-substituted glutathione + H2O = an S-substituted L-cysteinylglycine + L-glutamate</text>
        <dbReference type="Rhea" id="RHEA:59468"/>
        <dbReference type="ChEBI" id="CHEBI:15377"/>
        <dbReference type="ChEBI" id="CHEBI:29985"/>
        <dbReference type="ChEBI" id="CHEBI:90779"/>
        <dbReference type="ChEBI" id="CHEBI:143103"/>
        <dbReference type="EC" id="3.4.19.13"/>
    </reaction>
</comment>
<proteinExistence type="inferred from homology"/>
<evidence type="ECO:0000256" key="5">
    <source>
        <dbReference type="ARBA" id="ARBA00022801"/>
    </source>
</evidence>
<dbReference type="Pfam" id="PF01019">
    <property type="entry name" value="G_glu_transpept"/>
    <property type="match status" value="1"/>
</dbReference>
<comment type="caution">
    <text evidence="13">The sequence shown here is derived from an EMBL/GenBank/DDBJ whole genome shotgun (WGS) entry which is preliminary data.</text>
</comment>
<feature type="binding site" evidence="10">
    <location>
        <position position="421"/>
    </location>
    <ligand>
        <name>L-glutamate</name>
        <dbReference type="ChEBI" id="CHEBI:29985"/>
    </ligand>
</feature>
<evidence type="ECO:0000313" key="13">
    <source>
        <dbReference type="EMBL" id="MBD0836058.1"/>
    </source>
</evidence>
<evidence type="ECO:0000256" key="2">
    <source>
        <dbReference type="ARBA" id="ARBA00001089"/>
    </source>
</evidence>
<keyword evidence="7 11" id="KW-0012">Acyltransferase</keyword>
<dbReference type="PROSITE" id="PS00462">
    <property type="entry name" value="G_GLU_TRANSPEPTIDASE"/>
    <property type="match status" value="1"/>
</dbReference>
<dbReference type="PRINTS" id="PR01210">
    <property type="entry name" value="GGTRANSPTASE"/>
</dbReference>
<protein>
    <recommendedName>
        <fullName evidence="11">Glutathione hydrolase proenzyme</fullName>
        <ecNumber evidence="11">2.3.2.2</ecNumber>
        <ecNumber evidence="11">3.4.19.13</ecNumber>
    </recommendedName>
    <component>
        <recommendedName>
            <fullName evidence="11">Glutathione hydrolase large chain</fullName>
        </recommendedName>
    </component>
    <component>
        <recommendedName>
            <fullName evidence="11">Glutathione hydrolase small chain</fullName>
        </recommendedName>
    </component>
</protein>
<sequence>MKHLKTVLAFLFSITITLFETHAQTHAKNGMVVSSSKIASAVGVDILKQGGNAIDASVATAFALAVTHPSAGNIGGGGFLVFLDTTGFATTIDFREKAPIKAHPDMFLNESRELPKGINLYGGESTINHIGLKSVGVPGTVAGLYLAHQKYGKLPWKTLVQPAIDLAENGFKLPYSLYQAAISFNTYSNIDFIKNYFKNDNGDLIKYGEVWRQPKLAHTLKQIRDHGKDGFYNGKVANEIENYMKRNGGIITKEDLKKYEAIERKPIKGSYKGYDIYSMPPPSSGGVALIEMMNMMEQANLDSIEFNSTPYIHLLAEVMRRTFADRAEYLGDPDFNPDIPLNKLTSKTFAETRFKNIDMNKASISNPANLGRIYDGENTTHFSVVDKHGNTVALTYTLEHSYGSGMGSPKLGFIFNNEMGDFNPKPNETNKEGLIGTNPNIIQPEKRMLSSMTPTIITKDGKPYLAIGTPGGKTIINTVFQTVLNVLEYNMPIDKAIETVKIHHQWLPDRIVYEADKLSPDTKKNLEIMGHHLAPIKSLGELMGIQIDPTNHILIGASDTSSAEGAAIGY</sequence>
<feature type="chain" id="PRO_5035247035" description="Glutathione hydrolase proenzyme" evidence="12">
    <location>
        <begin position="24"/>
        <end position="570"/>
    </location>
</feature>
<dbReference type="Proteomes" id="UP000602057">
    <property type="component" value="Unassembled WGS sequence"/>
</dbReference>
<keyword evidence="5 11" id="KW-0378">Hydrolase</keyword>